<gene>
    <name evidence="8" type="ORF">E4663_14615</name>
</gene>
<dbReference type="Pfam" id="PF09335">
    <property type="entry name" value="VTT_dom"/>
    <property type="match status" value="1"/>
</dbReference>
<keyword evidence="2 6" id="KW-1003">Cell membrane</keyword>
<dbReference type="RefSeq" id="WP_135328168.1">
    <property type="nucleotide sequence ID" value="NZ_SRJC01000004.1"/>
</dbReference>
<dbReference type="InterPro" id="IPR015414">
    <property type="entry name" value="TMEM64"/>
</dbReference>
<accession>A0A4Z0GVR5</accession>
<dbReference type="Proteomes" id="UP000297982">
    <property type="component" value="Unassembled WGS sequence"/>
</dbReference>
<evidence type="ECO:0000256" key="4">
    <source>
        <dbReference type="ARBA" id="ARBA00022989"/>
    </source>
</evidence>
<organism evidence="8 9">
    <name type="scientific">Halobacillus salinus</name>
    <dbReference type="NCBI Taxonomy" id="192814"/>
    <lineage>
        <taxon>Bacteria</taxon>
        <taxon>Bacillati</taxon>
        <taxon>Bacillota</taxon>
        <taxon>Bacilli</taxon>
        <taxon>Bacillales</taxon>
        <taxon>Bacillaceae</taxon>
        <taxon>Halobacillus</taxon>
    </lineage>
</organism>
<evidence type="ECO:0000256" key="5">
    <source>
        <dbReference type="ARBA" id="ARBA00023136"/>
    </source>
</evidence>
<proteinExistence type="inferred from homology"/>
<comment type="caution">
    <text evidence="6">Lacks conserved residue(s) required for the propagation of feature annotation.</text>
</comment>
<feature type="transmembrane region" description="Helical" evidence="6">
    <location>
        <begin position="160"/>
        <end position="180"/>
    </location>
</feature>
<reference evidence="8 9" key="1">
    <citation type="journal article" date="2003" name="Int. J. Syst. Evol. Microbiol.">
        <title>Halobacillus salinus sp. nov., isolated from a salt lake on the coast of the East Sea in Korea.</title>
        <authorList>
            <person name="Yoon J.H."/>
            <person name="Kang K.H."/>
            <person name="Park Y.H."/>
        </authorList>
    </citation>
    <scope>NUCLEOTIDE SEQUENCE [LARGE SCALE GENOMIC DNA]</scope>
    <source>
        <strain evidence="8 9">HSL-3</strain>
    </source>
</reference>
<dbReference type="PANTHER" id="PTHR12677:SF59">
    <property type="entry name" value="GOLGI APPARATUS MEMBRANE PROTEIN TVP38-RELATED"/>
    <property type="match status" value="1"/>
</dbReference>
<feature type="transmembrane region" description="Helical" evidence="6">
    <location>
        <begin position="81"/>
        <end position="101"/>
    </location>
</feature>
<dbReference type="AlphaFoldDB" id="A0A4Z0GVR5"/>
<evidence type="ECO:0000313" key="8">
    <source>
        <dbReference type="EMBL" id="TGB01866.1"/>
    </source>
</evidence>
<evidence type="ECO:0000256" key="2">
    <source>
        <dbReference type="ARBA" id="ARBA00022475"/>
    </source>
</evidence>
<comment type="subcellular location">
    <subcellularLocation>
        <location evidence="1 6">Cell membrane</location>
        <topology evidence="1 6">Multi-pass membrane protein</topology>
    </subcellularLocation>
</comment>
<comment type="caution">
    <text evidence="8">The sequence shown here is derived from an EMBL/GenBank/DDBJ whole genome shotgun (WGS) entry which is preliminary data.</text>
</comment>
<protein>
    <recommendedName>
        <fullName evidence="6">TVP38/TMEM64 family membrane protein</fullName>
    </recommendedName>
</protein>
<dbReference type="GO" id="GO:0005886">
    <property type="term" value="C:plasma membrane"/>
    <property type="evidence" value="ECO:0007669"/>
    <property type="project" value="UniProtKB-SubCell"/>
</dbReference>
<keyword evidence="5 6" id="KW-0472">Membrane</keyword>
<feature type="transmembrane region" description="Helical" evidence="6">
    <location>
        <begin position="126"/>
        <end position="148"/>
    </location>
</feature>
<feature type="transmembrane region" description="Helical" evidence="6">
    <location>
        <begin position="186"/>
        <end position="204"/>
    </location>
</feature>
<keyword evidence="9" id="KW-1185">Reference proteome</keyword>
<dbReference type="EMBL" id="SRJC01000004">
    <property type="protein sequence ID" value="TGB01866.1"/>
    <property type="molecule type" value="Genomic_DNA"/>
</dbReference>
<evidence type="ECO:0000259" key="7">
    <source>
        <dbReference type="Pfam" id="PF09335"/>
    </source>
</evidence>
<feature type="domain" description="VTT" evidence="7">
    <location>
        <begin position="61"/>
        <end position="177"/>
    </location>
</feature>
<dbReference type="STRING" id="192814.GCA_900166575_03690"/>
<evidence type="ECO:0000256" key="6">
    <source>
        <dbReference type="RuleBase" id="RU366058"/>
    </source>
</evidence>
<evidence type="ECO:0000313" key="9">
    <source>
        <dbReference type="Proteomes" id="UP000297982"/>
    </source>
</evidence>
<comment type="similarity">
    <text evidence="6">Belongs to the TVP38/TMEM64 family.</text>
</comment>
<dbReference type="InterPro" id="IPR032816">
    <property type="entry name" value="VTT_dom"/>
</dbReference>
<keyword evidence="3 6" id="KW-0812">Transmembrane</keyword>
<keyword evidence="4 6" id="KW-1133">Transmembrane helix</keyword>
<name>A0A4Z0GVR5_9BACI</name>
<dbReference type="PANTHER" id="PTHR12677">
    <property type="entry name" value="GOLGI APPARATUS MEMBRANE PROTEIN TVP38-RELATED"/>
    <property type="match status" value="1"/>
</dbReference>
<evidence type="ECO:0000256" key="3">
    <source>
        <dbReference type="ARBA" id="ARBA00022692"/>
    </source>
</evidence>
<sequence length="214" mass="23806">MNKKSILRALFFLIGFVAIVWFARRQFDISPQGVREYILSVGVWGPLLFMGIYAIGPIIAFPTSVLSLGAAYAYGVWPGMLYIIIGATAAGITGYIMGRFFGDSVLKFQESPWAQKIYPRMKEQGFLYVFVLRLIPLVGFDILSYLAGMTRVKLKSFIPATIFGMIPGTFAYSLVGSSLATGDTTLIFIAFSVFALVLVMTFVFRNKVRAWLKI</sequence>
<evidence type="ECO:0000256" key="1">
    <source>
        <dbReference type="ARBA" id="ARBA00004651"/>
    </source>
</evidence>